<keyword evidence="1" id="KW-0175">Coiled coil</keyword>
<dbReference type="OrthoDB" id="8439633at2"/>
<evidence type="ECO:0000259" key="2">
    <source>
        <dbReference type="Pfam" id="PF25917"/>
    </source>
</evidence>
<comment type="caution">
    <text evidence="3">The sequence shown here is derived from an EMBL/GenBank/DDBJ whole genome shotgun (WGS) entry which is preliminary data.</text>
</comment>
<name>A0A4Y9M295_9BRAD</name>
<dbReference type="PANTHER" id="PTHR30386">
    <property type="entry name" value="MEMBRANE FUSION SUBUNIT OF EMRAB-TOLC MULTIDRUG EFFLUX PUMP"/>
    <property type="match status" value="1"/>
</dbReference>
<feature type="coiled-coil region" evidence="1">
    <location>
        <begin position="188"/>
        <end position="222"/>
    </location>
</feature>
<dbReference type="EMBL" id="SPQT01000003">
    <property type="protein sequence ID" value="TFV49242.1"/>
    <property type="molecule type" value="Genomic_DNA"/>
</dbReference>
<organism evidence="3 4">
    <name type="scientific">Bradyrhizobium niftali</name>
    <dbReference type="NCBI Taxonomy" id="2560055"/>
    <lineage>
        <taxon>Bacteria</taxon>
        <taxon>Pseudomonadati</taxon>
        <taxon>Pseudomonadota</taxon>
        <taxon>Alphaproteobacteria</taxon>
        <taxon>Hyphomicrobiales</taxon>
        <taxon>Nitrobacteraceae</taxon>
        <taxon>Bradyrhizobium</taxon>
    </lineage>
</organism>
<dbReference type="AlphaFoldDB" id="A0A4Y9M295"/>
<evidence type="ECO:0000313" key="4">
    <source>
        <dbReference type="Proteomes" id="UP000297966"/>
    </source>
</evidence>
<keyword evidence="4" id="KW-1185">Reference proteome</keyword>
<feature type="domain" description="Multidrug resistance protein MdtA-like barrel-sandwich hybrid" evidence="2">
    <location>
        <begin position="74"/>
        <end position="279"/>
    </location>
</feature>
<reference evidence="3 4" key="1">
    <citation type="submission" date="2019-03" db="EMBL/GenBank/DDBJ databases">
        <title>Bradyrhizobium diversity isolated from nodules of Chamaecrista fasciculata.</title>
        <authorList>
            <person name="Klepa M.S."/>
            <person name="Urquiaga M.O."/>
            <person name="Hungria M."/>
            <person name="Delamuta J.R."/>
        </authorList>
    </citation>
    <scope>NUCLEOTIDE SEQUENCE [LARGE SCALE GENOMIC DNA]</scope>
    <source>
        <strain evidence="3 4">CNPSo 3448</strain>
    </source>
</reference>
<evidence type="ECO:0000313" key="3">
    <source>
        <dbReference type="EMBL" id="TFV49242.1"/>
    </source>
</evidence>
<dbReference type="RefSeq" id="WP_135174008.1">
    <property type="nucleotide sequence ID" value="NZ_SPQT01000003.1"/>
</dbReference>
<dbReference type="InterPro" id="IPR058625">
    <property type="entry name" value="MdtA-like_BSH"/>
</dbReference>
<accession>A0A4Y9M295</accession>
<proteinExistence type="predicted"/>
<dbReference type="NCBIfam" id="TIGR03794">
    <property type="entry name" value="NHLM_micro_HlyD"/>
    <property type="match status" value="1"/>
</dbReference>
<protein>
    <submittedName>
        <fullName evidence="3">NHLP bacteriocin system secretion protein</fullName>
    </submittedName>
</protein>
<dbReference type="Pfam" id="PF25917">
    <property type="entry name" value="BSH_RND"/>
    <property type="match status" value="1"/>
</dbReference>
<gene>
    <name evidence="3" type="ORF">E4K65_10030</name>
</gene>
<dbReference type="PANTHER" id="PTHR30386:SF28">
    <property type="entry name" value="EXPORTED PROTEIN"/>
    <property type="match status" value="1"/>
</dbReference>
<dbReference type="InterPro" id="IPR022275">
    <property type="entry name" value="NHPM_bacteriocin_SS_HylD"/>
</dbReference>
<evidence type="ECO:0000256" key="1">
    <source>
        <dbReference type="SAM" id="Coils"/>
    </source>
</evidence>
<dbReference type="Proteomes" id="UP000297966">
    <property type="component" value="Unassembled WGS sequence"/>
</dbReference>
<sequence length="422" mass="46030">MKRGTERIFREAAIERLSNPEQLDHVVGVTRPFDWMAAATLALGLCVLLTWSVLGRIPTRVSGDGILLSSGGRLVDAVSAVSGKLASLDVGIGDGVRRDQVIARVVQTEIEQRLQQARDVLGEREREHVELTGAIAREIDAKLANYSAQEAGLANVIAAAERRTAYLTDEVAKLEPAAANGTVTRRYLEDRRVELNNARERITDAKNDILKLNAQRLDLQSQRERDRLQSEFKINNARRTVEQLAADLERGSRIVSPADGRVVEVKVSSGAVLATGTPLVEIEIAGQVLEATVYMPPDRGKNIRPGMEVRVEPTTIKREEYGAIVGRVMAVSDFPVTPQGMLADLHNDALVKRFSQDGAPYAAKVTLERDPLTASGYRWTSGKGPPILLSSGTLTRAEVTTREQPPIDLVIPLMKRLSGIGG</sequence>
<dbReference type="InterPro" id="IPR050739">
    <property type="entry name" value="MFP"/>
</dbReference>